<organism evidence="1 2">
    <name type="scientific">Parelaphostrongylus tenuis</name>
    <name type="common">Meningeal worm</name>
    <dbReference type="NCBI Taxonomy" id="148309"/>
    <lineage>
        <taxon>Eukaryota</taxon>
        <taxon>Metazoa</taxon>
        <taxon>Ecdysozoa</taxon>
        <taxon>Nematoda</taxon>
        <taxon>Chromadorea</taxon>
        <taxon>Rhabditida</taxon>
        <taxon>Rhabditina</taxon>
        <taxon>Rhabditomorpha</taxon>
        <taxon>Strongyloidea</taxon>
        <taxon>Metastrongylidae</taxon>
        <taxon>Parelaphostrongylus</taxon>
    </lineage>
</organism>
<keyword evidence="2" id="KW-1185">Reference proteome</keyword>
<name>A0AAD5R9R6_PARTN</name>
<reference evidence="1" key="1">
    <citation type="submission" date="2021-06" db="EMBL/GenBank/DDBJ databases">
        <title>Parelaphostrongylus tenuis whole genome reference sequence.</title>
        <authorList>
            <person name="Garwood T.J."/>
            <person name="Larsen P.A."/>
            <person name="Fountain-Jones N.M."/>
            <person name="Garbe J.R."/>
            <person name="Macchietto M.G."/>
            <person name="Kania S.A."/>
            <person name="Gerhold R.W."/>
            <person name="Richards J.E."/>
            <person name="Wolf T.M."/>
        </authorList>
    </citation>
    <scope>NUCLEOTIDE SEQUENCE</scope>
    <source>
        <strain evidence="1">MNPRO001-30</strain>
        <tissue evidence="1">Meninges</tissue>
    </source>
</reference>
<evidence type="ECO:0000313" key="1">
    <source>
        <dbReference type="EMBL" id="KAJ1372015.1"/>
    </source>
</evidence>
<accession>A0AAD5R9R6</accession>
<dbReference type="Proteomes" id="UP001196413">
    <property type="component" value="Unassembled WGS sequence"/>
</dbReference>
<comment type="caution">
    <text evidence="1">The sequence shown here is derived from an EMBL/GenBank/DDBJ whole genome shotgun (WGS) entry which is preliminary data.</text>
</comment>
<proteinExistence type="predicted"/>
<evidence type="ECO:0000313" key="2">
    <source>
        <dbReference type="Proteomes" id="UP001196413"/>
    </source>
</evidence>
<dbReference type="EMBL" id="JAHQIW010007082">
    <property type="protein sequence ID" value="KAJ1372015.1"/>
    <property type="molecule type" value="Genomic_DNA"/>
</dbReference>
<dbReference type="AlphaFoldDB" id="A0AAD5R9R6"/>
<gene>
    <name evidence="1" type="ORF">KIN20_034070</name>
</gene>
<protein>
    <submittedName>
        <fullName evidence="1">Uncharacterized protein</fullName>
    </submittedName>
</protein>
<sequence length="121" mass="13759">MYYCNAIRLIMQCNMVEVIEIYGIRKHSYSDVPGPFTYTIPNSAYAMESFDVTALYTKVSNDSALQATHELLVQHQEAVHMYGLPTEQFMVLLKVCSNSSLDGPGNILLKFEGWQWRRTGA</sequence>